<feature type="signal peptide" evidence="3">
    <location>
        <begin position="1"/>
        <end position="18"/>
    </location>
</feature>
<gene>
    <name evidence="4" type="ORF">C8P67_11750</name>
</gene>
<comment type="caution">
    <text evidence="4">The sequence shown here is derived from an EMBL/GenBank/DDBJ whole genome shotgun (WGS) entry which is preliminary data.</text>
</comment>
<feature type="compositionally biased region" description="Basic and acidic residues" evidence="2">
    <location>
        <begin position="188"/>
        <end position="197"/>
    </location>
</feature>
<feature type="coiled-coil region" evidence="1">
    <location>
        <begin position="229"/>
        <end position="263"/>
    </location>
</feature>
<evidence type="ECO:0000313" key="5">
    <source>
        <dbReference type="Proteomes" id="UP000257136"/>
    </source>
</evidence>
<keyword evidence="1" id="KW-0175">Coiled coil</keyword>
<evidence type="ECO:0000313" key="4">
    <source>
        <dbReference type="EMBL" id="REG91156.1"/>
    </source>
</evidence>
<dbReference type="EMBL" id="QUNI01000017">
    <property type="protein sequence ID" value="REG91156.1"/>
    <property type="molecule type" value="Genomic_DNA"/>
</dbReference>
<protein>
    <recommendedName>
        <fullName evidence="6">DUF4836 family protein</fullName>
    </recommendedName>
</protein>
<sequence>MKKYFLLLVICFYASIYAQDLANKVPQNSPFALCINSKNLNDKVALKTIQEYPWMQALLDKELKFLPKDLSQTGIDITRNQYHYYSNRDTVMNYVVLIPLNNAVEFEKLIQSKYGDSLKVTKQANYSNITASKNHHLAWNDKFAVLINSNYTKPYKNVYNEPYSDLALMDSTSVLIDSAAMSYEIPEEIKPAPEPKKTKTSKTSKNSKLKKGKKAKKTVKVPVITEPTEEEIYAKQEKAQAELEETNRKLEDLEYKKTDSIERAKINSAVDLIFKETFDPASEKAVMSSNVFKNNDPKSDFYAFADLDILTSQLFSSFAGGNAALMGIYKNGLLNSNYHINTYFEKEKIRFNQVLTPKNDEIKKSYQEMFDSRIDKNLLNYIGNNILGYYSISMDTEAIMNYEYKVMKNTLSSVYQAYSKEASGKETDVLIDAIALVLDEKAIADLIPGNAVFVLHDLKKVQRDYVTFEYNENYEQVETKSNKEEIQPDFTFLVNTRNETFVDKLLKLPLNTDKFTGTDYKFTNGYYTIHFEKDNVLENLYFGLKNGVFMVTTSKENVENLIQQKVMPLQADFKKMISKNNSSAWFDVQKIITASKTELEKDAKNNYWDIALKNAGEITAESKFKNGTITSELSYTIKGEHANSLQYFFDVINDVYTEKQKESAVTE</sequence>
<keyword evidence="5" id="KW-1185">Reference proteome</keyword>
<evidence type="ECO:0000256" key="3">
    <source>
        <dbReference type="SAM" id="SignalP"/>
    </source>
</evidence>
<reference evidence="4 5" key="1">
    <citation type="submission" date="2018-08" db="EMBL/GenBank/DDBJ databases">
        <title>Genomic Encyclopedia of Archaeal and Bacterial Type Strains, Phase II (KMG-II): from individual species to whole genera.</title>
        <authorList>
            <person name="Goeker M."/>
        </authorList>
    </citation>
    <scope>NUCLEOTIDE SEQUENCE [LARGE SCALE GENOMIC DNA]</scope>
    <source>
        <strain evidence="4 5">DSM 100880</strain>
    </source>
</reference>
<keyword evidence="3" id="KW-0732">Signal</keyword>
<feature type="compositionally biased region" description="Basic residues" evidence="2">
    <location>
        <begin position="198"/>
        <end position="214"/>
    </location>
</feature>
<name>A0A3E0E2I9_9FLAO</name>
<dbReference type="OrthoDB" id="1288644at2"/>
<dbReference type="RefSeq" id="WP_115815023.1">
    <property type="nucleotide sequence ID" value="NZ_QUNI01000017.1"/>
</dbReference>
<dbReference type="AlphaFoldDB" id="A0A3E0E2I9"/>
<evidence type="ECO:0008006" key="6">
    <source>
        <dbReference type="Google" id="ProtNLM"/>
    </source>
</evidence>
<evidence type="ECO:0000256" key="2">
    <source>
        <dbReference type="SAM" id="MobiDB-lite"/>
    </source>
</evidence>
<dbReference type="Proteomes" id="UP000257136">
    <property type="component" value="Unassembled WGS sequence"/>
</dbReference>
<feature type="chain" id="PRO_5017809080" description="DUF4836 family protein" evidence="3">
    <location>
        <begin position="19"/>
        <end position="667"/>
    </location>
</feature>
<organism evidence="4 5">
    <name type="scientific">Flavobacterium aquicola</name>
    <dbReference type="NCBI Taxonomy" id="1682742"/>
    <lineage>
        <taxon>Bacteria</taxon>
        <taxon>Pseudomonadati</taxon>
        <taxon>Bacteroidota</taxon>
        <taxon>Flavobacteriia</taxon>
        <taxon>Flavobacteriales</taxon>
        <taxon>Flavobacteriaceae</taxon>
        <taxon>Flavobacterium</taxon>
    </lineage>
</organism>
<proteinExistence type="predicted"/>
<accession>A0A3E0E2I9</accession>
<feature type="region of interest" description="Disordered" evidence="2">
    <location>
        <begin position="188"/>
        <end position="214"/>
    </location>
</feature>
<evidence type="ECO:0000256" key="1">
    <source>
        <dbReference type="SAM" id="Coils"/>
    </source>
</evidence>